<evidence type="ECO:0000256" key="4">
    <source>
        <dbReference type="PROSITE-ProRule" id="PRU00723"/>
    </source>
</evidence>
<feature type="compositionally biased region" description="Low complexity" evidence="5">
    <location>
        <begin position="795"/>
        <end position="808"/>
    </location>
</feature>
<evidence type="ECO:0000256" key="3">
    <source>
        <dbReference type="ARBA" id="ARBA00022833"/>
    </source>
</evidence>
<dbReference type="GO" id="GO:0008270">
    <property type="term" value="F:zinc ion binding"/>
    <property type="evidence" value="ECO:0007669"/>
    <property type="project" value="UniProtKB-KW"/>
</dbReference>
<dbReference type="Gene3D" id="4.10.1000.10">
    <property type="entry name" value="Zinc finger, CCCH-type"/>
    <property type="match status" value="1"/>
</dbReference>
<feature type="compositionally biased region" description="Low complexity" evidence="5">
    <location>
        <begin position="28"/>
        <end position="76"/>
    </location>
</feature>
<evidence type="ECO:0000256" key="1">
    <source>
        <dbReference type="ARBA" id="ARBA00022723"/>
    </source>
</evidence>
<organism evidence="7">
    <name type="scientific">Phaffia rhodozyma</name>
    <name type="common">Yeast</name>
    <name type="synonym">Xanthophyllomyces dendrorhous</name>
    <dbReference type="NCBI Taxonomy" id="264483"/>
    <lineage>
        <taxon>Eukaryota</taxon>
        <taxon>Fungi</taxon>
        <taxon>Dikarya</taxon>
        <taxon>Basidiomycota</taxon>
        <taxon>Agaricomycotina</taxon>
        <taxon>Tremellomycetes</taxon>
        <taxon>Cystofilobasidiales</taxon>
        <taxon>Mrakiaceae</taxon>
        <taxon>Phaffia</taxon>
    </lineage>
</organism>
<dbReference type="EMBL" id="LN483124">
    <property type="protein sequence ID" value="CED82367.1"/>
    <property type="molecule type" value="Genomic_DNA"/>
</dbReference>
<sequence length="929" mass="96574">MPPVEPISKPNRFPPSVPTLRPGGWLNPSSTPSSSTATTSTTPSSTSSSASPSRSHSFLHHNSSSFSSGPSQSILSNGNTNSLPRTPSGMNTPGDQPAEGTTIGGPKKPKDLSHVPCKFFKSGGCTAGSACVFAHVVAEPGQQKQTCQYFQKGSCKFGHKCALAHLLPGQPMSMDRKNKRAVQLQAQALNNGLNPAQVHPTQPDLNVAANRSLASTLASLQTQSANSGMMSALSQQIASSPLSHQTGSSTMPATPPADVLSNGWHTDMSSALDGSRISGTRTLPQGVHTFHSLSELSVTPTSSGLSPSPPSTAVNQLSRPVLFSSHTTSSGPSGLNPSRDPLAIPSSARRPSFPAALSSASLFSSSPSRRLIPPLSSSVNVSGDASPFSSSPFAAPGGKSLFLSSSYENHFMSTADQMAFSPPGHQSGGKHLMTSPPGALRRPTAVAEEEAHYLSSLSGNDPEDEEFIQDDVVDDDEGEEFLPGSLSELLTDNEMERRMIRRHSNQIAPLGLKALSKSAAPTFPIGQGRSVLKMGFSTGNGTSPWDGTAQISNGAPNPDNSLSSSAGLTVGRNSTGGGRGPLSFRQLTSTIVTSPMAHPEDPTVLMNPQSSFNHTSVEYAHQDSTPTSASAALANTPWDSQSSLASRRSYAAAASPPLATQQTSRVHSAWPSPSAMTTATAANPNLSPKNQLGHPHLHEPTYTQPILSPSSKALASHPPGTSLPPGLGAASSRLHFIPATSPSMFTPFGSVAGNAGGGGYPDRSSTSSSASSVSTSQAGLYSDGQNQPFSSLTFQTQGHSQQAQGIQQSPHGLTFGTAVTLSSSSSADRFGRSSIGDGRSINQEQNQQQRIGGIQGQDEPFSTAVFRNVWDRPDRPNGYETGSKAAGGAAVGGPRYEGRKVGVENLGTGEPEETQLYLDSTPYILSSRD</sequence>
<reference evidence="7" key="1">
    <citation type="submission" date="2014-08" db="EMBL/GenBank/DDBJ databases">
        <authorList>
            <person name="Sharma Rahul"/>
            <person name="Thines Marco"/>
        </authorList>
    </citation>
    <scope>NUCLEOTIDE SEQUENCE</scope>
</reference>
<dbReference type="AlphaFoldDB" id="A0A0F7SJW0"/>
<dbReference type="InterPro" id="IPR000571">
    <property type="entry name" value="Znf_CCCH"/>
</dbReference>
<evidence type="ECO:0000313" key="7">
    <source>
        <dbReference type="EMBL" id="CED82367.1"/>
    </source>
</evidence>
<evidence type="ECO:0000256" key="5">
    <source>
        <dbReference type="SAM" id="MobiDB-lite"/>
    </source>
</evidence>
<feature type="zinc finger region" description="C3H1-type" evidence="4">
    <location>
        <begin position="111"/>
        <end position="138"/>
    </location>
</feature>
<feature type="compositionally biased region" description="Polar residues" evidence="5">
    <location>
        <begin position="323"/>
        <end position="336"/>
    </location>
</feature>
<keyword evidence="2 4" id="KW-0863">Zinc-finger</keyword>
<accession>A0A0F7SJW0</accession>
<feature type="compositionally biased region" description="Low complexity" evidence="5">
    <location>
        <begin position="841"/>
        <end position="852"/>
    </location>
</feature>
<feature type="region of interest" description="Disordered" evidence="5">
    <location>
        <begin position="1"/>
        <end position="109"/>
    </location>
</feature>
<feature type="compositionally biased region" description="Polar residues" evidence="5">
    <location>
        <begin position="777"/>
        <end position="794"/>
    </location>
</feature>
<feature type="region of interest" description="Disordered" evidence="5">
    <location>
        <begin position="756"/>
        <end position="808"/>
    </location>
</feature>
<feature type="compositionally biased region" description="Polar residues" evidence="5">
    <location>
        <begin position="231"/>
        <end position="252"/>
    </location>
</feature>
<feature type="compositionally biased region" description="Polar residues" evidence="5">
    <location>
        <begin position="701"/>
        <end position="713"/>
    </location>
</feature>
<proteinExistence type="predicted"/>
<feature type="zinc finger region" description="C3H1-type" evidence="4">
    <location>
        <begin position="141"/>
        <end position="168"/>
    </location>
</feature>
<feature type="region of interest" description="Disordered" evidence="5">
    <location>
        <begin position="653"/>
        <end position="727"/>
    </location>
</feature>
<dbReference type="PANTHER" id="PTHR11224:SF10">
    <property type="entry name" value="IP09428P-RELATED"/>
    <property type="match status" value="1"/>
</dbReference>
<feature type="domain" description="C3H1-type" evidence="6">
    <location>
        <begin position="141"/>
        <end position="168"/>
    </location>
</feature>
<feature type="compositionally biased region" description="Low complexity" evidence="5">
    <location>
        <begin position="764"/>
        <end position="776"/>
    </location>
</feature>
<feature type="compositionally biased region" description="Polar residues" evidence="5">
    <location>
        <begin position="77"/>
        <end position="94"/>
    </location>
</feature>
<feature type="region of interest" description="Disordered" evidence="5">
    <location>
        <begin position="323"/>
        <end position="350"/>
    </location>
</feature>
<evidence type="ECO:0000256" key="2">
    <source>
        <dbReference type="ARBA" id="ARBA00022771"/>
    </source>
</evidence>
<feature type="region of interest" description="Disordered" evidence="5">
    <location>
        <begin position="871"/>
        <end position="896"/>
    </location>
</feature>
<feature type="domain" description="C3H1-type" evidence="6">
    <location>
        <begin position="111"/>
        <end position="138"/>
    </location>
</feature>
<feature type="region of interest" description="Disordered" evidence="5">
    <location>
        <begin position="542"/>
        <end position="583"/>
    </location>
</feature>
<dbReference type="PANTHER" id="PTHR11224">
    <property type="entry name" value="MAKORIN-RELATED"/>
    <property type="match status" value="1"/>
</dbReference>
<protein>
    <submittedName>
        <fullName evidence="7">Zinc ccch-type cps3</fullName>
    </submittedName>
</protein>
<name>A0A0F7SJW0_PHARH</name>
<dbReference type="GO" id="GO:0000209">
    <property type="term" value="P:protein polyubiquitination"/>
    <property type="evidence" value="ECO:0007669"/>
    <property type="project" value="InterPro"/>
</dbReference>
<evidence type="ECO:0000259" key="6">
    <source>
        <dbReference type="PROSITE" id="PS50103"/>
    </source>
</evidence>
<feature type="compositionally biased region" description="Polar residues" evidence="5">
    <location>
        <begin position="542"/>
        <end position="573"/>
    </location>
</feature>
<dbReference type="GO" id="GO:0061630">
    <property type="term" value="F:ubiquitin protein ligase activity"/>
    <property type="evidence" value="ECO:0007669"/>
    <property type="project" value="InterPro"/>
</dbReference>
<feature type="region of interest" description="Disordered" evidence="5">
    <location>
        <begin position="231"/>
        <end position="266"/>
    </location>
</feature>
<dbReference type="SMART" id="SM00356">
    <property type="entry name" value="ZnF_C3H1"/>
    <property type="match status" value="2"/>
</dbReference>
<keyword evidence="3 4" id="KW-0862">Zinc</keyword>
<dbReference type="PROSITE" id="PS50103">
    <property type="entry name" value="ZF_C3H1"/>
    <property type="match status" value="2"/>
</dbReference>
<keyword evidence="1 4" id="KW-0479">Metal-binding</keyword>
<feature type="region of interest" description="Disordered" evidence="5">
    <location>
        <begin position="825"/>
        <end position="852"/>
    </location>
</feature>
<feature type="compositionally biased region" description="Low complexity" evidence="5">
    <location>
        <begin position="653"/>
        <end position="684"/>
    </location>
</feature>
<dbReference type="InterPro" id="IPR045072">
    <property type="entry name" value="MKRN-like"/>
</dbReference>